<dbReference type="NCBIfam" id="TIGR04256">
    <property type="entry name" value="GxxExxY"/>
    <property type="match status" value="1"/>
</dbReference>
<dbReference type="EMBL" id="PCTS01000029">
    <property type="protein sequence ID" value="PIP86430.1"/>
    <property type="molecule type" value="Genomic_DNA"/>
</dbReference>
<comment type="caution">
    <text evidence="1">The sequence shown here is derived from an EMBL/GenBank/DDBJ whole genome shotgun (WGS) entry which is preliminary data.</text>
</comment>
<evidence type="ECO:0000313" key="2">
    <source>
        <dbReference type="Proteomes" id="UP000231276"/>
    </source>
</evidence>
<dbReference type="Proteomes" id="UP000231276">
    <property type="component" value="Unassembled WGS sequence"/>
</dbReference>
<reference evidence="1 2" key="1">
    <citation type="submission" date="2017-09" db="EMBL/GenBank/DDBJ databases">
        <title>Depth-based differentiation of microbial function through sediment-hosted aquifers and enrichment of novel symbionts in the deep terrestrial subsurface.</title>
        <authorList>
            <person name="Probst A.J."/>
            <person name="Ladd B."/>
            <person name="Jarett J.K."/>
            <person name="Geller-Mcgrath D.E."/>
            <person name="Sieber C.M."/>
            <person name="Emerson J.B."/>
            <person name="Anantharaman K."/>
            <person name="Thomas B.C."/>
            <person name="Malmstrom R."/>
            <person name="Stieglmeier M."/>
            <person name="Klingl A."/>
            <person name="Woyke T."/>
            <person name="Ryan C.M."/>
            <person name="Banfield J.F."/>
        </authorList>
    </citation>
    <scope>NUCLEOTIDE SEQUENCE [LARGE SCALE GENOMIC DNA]</scope>
    <source>
        <strain evidence="1">CG22_combo_CG10-13_8_21_14_all_43_18</strain>
    </source>
</reference>
<gene>
    <name evidence="1" type="ORF">COW82_02120</name>
</gene>
<dbReference type="AlphaFoldDB" id="A0A2H0DXV6"/>
<sequence>MPALKAKCANLQITLILQMPTNKKVLPELLYPNLPYKIVGLCFDVHNEVGSYAREKQYAGAVEKRLKNENISHKREYHINDSGNIVDFLIEEKVLLELKTVRALARLHFNQIQNYLQQSEIKLGLLINFSDKFLRPKRILRSNK</sequence>
<name>A0A2H0DXV6_9BACT</name>
<dbReference type="InterPro" id="IPR026350">
    <property type="entry name" value="GxxExxY"/>
</dbReference>
<dbReference type="Pfam" id="PF13366">
    <property type="entry name" value="PDDEXK_3"/>
    <property type="match status" value="1"/>
</dbReference>
<proteinExistence type="predicted"/>
<protein>
    <submittedName>
        <fullName evidence="1">GxxExxY protein</fullName>
    </submittedName>
</protein>
<evidence type="ECO:0000313" key="1">
    <source>
        <dbReference type="EMBL" id="PIP86430.1"/>
    </source>
</evidence>
<organism evidence="1 2">
    <name type="scientific">Candidatus Campbellbacteria bacterium CG22_combo_CG10-13_8_21_14_all_43_18</name>
    <dbReference type="NCBI Taxonomy" id="1974530"/>
    <lineage>
        <taxon>Bacteria</taxon>
        <taxon>Candidatus Campbelliibacteriota</taxon>
    </lineage>
</organism>
<accession>A0A2H0DXV6</accession>